<dbReference type="GO" id="GO:0016301">
    <property type="term" value="F:kinase activity"/>
    <property type="evidence" value="ECO:0007669"/>
    <property type="project" value="UniProtKB-UniRule"/>
</dbReference>
<dbReference type="Pfam" id="PF04263">
    <property type="entry name" value="TPK_catalytic"/>
    <property type="match status" value="1"/>
</dbReference>
<proteinExistence type="inferred from homology"/>
<comment type="similarity">
    <text evidence="2 7">Belongs to the thiamine pyrophosphokinase family.</text>
</comment>
<dbReference type="InterPro" id="IPR036759">
    <property type="entry name" value="TPK_catalytic_sf"/>
</dbReference>
<dbReference type="PIRSF" id="PIRSF031057">
    <property type="entry name" value="Thiamin_pyrophosphokinase"/>
    <property type="match status" value="1"/>
</dbReference>
<dbReference type="PANTHER" id="PTHR13622">
    <property type="entry name" value="THIAMIN PYROPHOSPHOKINASE"/>
    <property type="match status" value="1"/>
</dbReference>
<dbReference type="UniPathway" id="UPA00060">
    <property type="reaction ID" value="UER00597"/>
</dbReference>
<keyword evidence="5 7" id="KW-0418">Kinase</keyword>
<dbReference type="SUPFAM" id="SSF63999">
    <property type="entry name" value="Thiamin pyrophosphokinase, catalytic domain"/>
    <property type="match status" value="1"/>
</dbReference>
<dbReference type="InterPro" id="IPR006282">
    <property type="entry name" value="Thi_PPkinase"/>
</dbReference>
<sequence>MATVATTTTWYPGDIVLGSAREHREYGLVVLNQPLNLPVAFYSRIWKNAIYRVGADGGGNRVLDLNSDASEACQTLDTIIGDLDSLRPEAQQFWHDTGSEIIHDSDQYSTDFTKAVRYLKTFQVPKYAELTPSKFESRREAMQRVKEGPKIRNIVCLGGLGGRVDQGLSTLHHLYIFQNEPGYPSGRMFLLSNGSITFVLLAGKHRIQVREGSTSLGLGKHVGIIPLKEPSVITTDGLEWDVKDWPTEFGGQISTSNHVREDWVTIETTKDVLFTIDLDLSL</sequence>
<evidence type="ECO:0000256" key="5">
    <source>
        <dbReference type="ARBA" id="ARBA00022777"/>
    </source>
</evidence>
<dbReference type="CDD" id="cd07995">
    <property type="entry name" value="TPK"/>
    <property type="match status" value="1"/>
</dbReference>
<dbReference type="InParanoid" id="A0A0C3H0F1"/>
<organism evidence="9 10">
    <name type="scientific">Oidiodendron maius (strain Zn)</name>
    <dbReference type="NCBI Taxonomy" id="913774"/>
    <lineage>
        <taxon>Eukaryota</taxon>
        <taxon>Fungi</taxon>
        <taxon>Dikarya</taxon>
        <taxon>Ascomycota</taxon>
        <taxon>Pezizomycotina</taxon>
        <taxon>Leotiomycetes</taxon>
        <taxon>Leotiomycetes incertae sedis</taxon>
        <taxon>Myxotrichaceae</taxon>
        <taxon>Oidiodendron</taxon>
    </lineage>
</organism>
<evidence type="ECO:0000313" key="10">
    <source>
        <dbReference type="Proteomes" id="UP000054321"/>
    </source>
</evidence>
<accession>A0A0C3H0F1</accession>
<keyword evidence="4 7" id="KW-0547">Nucleotide-binding</keyword>
<dbReference type="NCBIfam" id="TIGR01378">
    <property type="entry name" value="thi_PPkinase"/>
    <property type="match status" value="1"/>
</dbReference>
<reference evidence="9 10" key="1">
    <citation type="submission" date="2014-04" db="EMBL/GenBank/DDBJ databases">
        <authorList>
            <consortium name="DOE Joint Genome Institute"/>
            <person name="Kuo A."/>
            <person name="Martino E."/>
            <person name="Perotto S."/>
            <person name="Kohler A."/>
            <person name="Nagy L.G."/>
            <person name="Floudas D."/>
            <person name="Copeland A."/>
            <person name="Barry K.W."/>
            <person name="Cichocki N."/>
            <person name="Veneault-Fourrey C."/>
            <person name="LaButti K."/>
            <person name="Lindquist E.A."/>
            <person name="Lipzen A."/>
            <person name="Lundell T."/>
            <person name="Morin E."/>
            <person name="Murat C."/>
            <person name="Sun H."/>
            <person name="Tunlid A."/>
            <person name="Henrissat B."/>
            <person name="Grigoriev I.V."/>
            <person name="Hibbett D.S."/>
            <person name="Martin F."/>
            <person name="Nordberg H.P."/>
            <person name="Cantor M.N."/>
            <person name="Hua S.X."/>
        </authorList>
    </citation>
    <scope>NUCLEOTIDE SEQUENCE [LARGE SCALE GENOMIC DNA]</scope>
    <source>
        <strain evidence="9 10">Zn</strain>
    </source>
</reference>
<reference evidence="10" key="2">
    <citation type="submission" date="2015-01" db="EMBL/GenBank/DDBJ databases">
        <title>Evolutionary Origins and Diversification of the Mycorrhizal Mutualists.</title>
        <authorList>
            <consortium name="DOE Joint Genome Institute"/>
            <consortium name="Mycorrhizal Genomics Consortium"/>
            <person name="Kohler A."/>
            <person name="Kuo A."/>
            <person name="Nagy L.G."/>
            <person name="Floudas D."/>
            <person name="Copeland A."/>
            <person name="Barry K.W."/>
            <person name="Cichocki N."/>
            <person name="Veneault-Fourrey C."/>
            <person name="LaButti K."/>
            <person name="Lindquist E.A."/>
            <person name="Lipzen A."/>
            <person name="Lundell T."/>
            <person name="Morin E."/>
            <person name="Murat C."/>
            <person name="Riley R."/>
            <person name="Ohm R."/>
            <person name="Sun H."/>
            <person name="Tunlid A."/>
            <person name="Henrissat B."/>
            <person name="Grigoriev I.V."/>
            <person name="Hibbett D.S."/>
            <person name="Martin F."/>
        </authorList>
    </citation>
    <scope>NUCLEOTIDE SEQUENCE [LARGE SCALE GENOMIC DNA]</scope>
    <source>
        <strain evidence="10">Zn</strain>
    </source>
</reference>
<evidence type="ECO:0000256" key="4">
    <source>
        <dbReference type="ARBA" id="ARBA00022741"/>
    </source>
</evidence>
<dbReference type="InterPro" id="IPR036371">
    <property type="entry name" value="TPK_B1-bd_sf"/>
</dbReference>
<evidence type="ECO:0000256" key="7">
    <source>
        <dbReference type="PIRNR" id="PIRNR031057"/>
    </source>
</evidence>
<dbReference type="GO" id="GO:0004788">
    <property type="term" value="F:thiamine diphosphokinase activity"/>
    <property type="evidence" value="ECO:0007669"/>
    <property type="project" value="UniProtKB-UniRule"/>
</dbReference>
<dbReference type="HOGENOM" id="CLU_044237_0_0_1"/>
<dbReference type="Pfam" id="PF04265">
    <property type="entry name" value="TPK_B1_binding"/>
    <property type="match status" value="1"/>
</dbReference>
<keyword evidence="3 7" id="KW-0808">Transferase</keyword>
<dbReference type="GO" id="GO:0005524">
    <property type="term" value="F:ATP binding"/>
    <property type="evidence" value="ECO:0007669"/>
    <property type="project" value="UniProtKB-UniRule"/>
</dbReference>
<evidence type="ECO:0000256" key="3">
    <source>
        <dbReference type="ARBA" id="ARBA00022679"/>
    </source>
</evidence>
<comment type="pathway">
    <text evidence="1 7">Cofactor biosynthesis; thiamine diphosphate biosynthesis; thiamine diphosphate from thiamine: step 1/1.</text>
</comment>
<dbReference type="OrthoDB" id="25149at2759"/>
<evidence type="ECO:0000256" key="2">
    <source>
        <dbReference type="ARBA" id="ARBA00006785"/>
    </source>
</evidence>
<dbReference type="PANTHER" id="PTHR13622:SF8">
    <property type="entry name" value="THIAMIN PYROPHOSPHOKINASE 1"/>
    <property type="match status" value="1"/>
</dbReference>
<dbReference type="InterPro" id="IPR007371">
    <property type="entry name" value="TPK_catalytic"/>
</dbReference>
<dbReference type="GO" id="GO:0030975">
    <property type="term" value="F:thiamine binding"/>
    <property type="evidence" value="ECO:0007669"/>
    <property type="project" value="UniProtKB-UniRule"/>
</dbReference>
<evidence type="ECO:0000256" key="6">
    <source>
        <dbReference type="ARBA" id="ARBA00022840"/>
    </source>
</evidence>
<dbReference type="GO" id="GO:0006772">
    <property type="term" value="P:thiamine metabolic process"/>
    <property type="evidence" value="ECO:0007669"/>
    <property type="project" value="InterPro"/>
</dbReference>
<dbReference type="InterPro" id="IPR016966">
    <property type="entry name" value="Thiamin_pyrophosphokinase_euk"/>
</dbReference>
<dbReference type="EMBL" id="KN832875">
    <property type="protein sequence ID" value="KIN01656.1"/>
    <property type="molecule type" value="Genomic_DNA"/>
</dbReference>
<dbReference type="Gene3D" id="3.40.50.10240">
    <property type="entry name" value="Thiamin pyrophosphokinase, catalytic domain"/>
    <property type="match status" value="1"/>
</dbReference>
<keyword evidence="6 7" id="KW-0067">ATP-binding</keyword>
<gene>
    <name evidence="9" type="ORF">OIDMADRAFT_121110</name>
</gene>
<evidence type="ECO:0000259" key="8">
    <source>
        <dbReference type="SMART" id="SM00983"/>
    </source>
</evidence>
<evidence type="ECO:0000256" key="1">
    <source>
        <dbReference type="ARBA" id="ARBA00005078"/>
    </source>
</evidence>
<protein>
    <recommendedName>
        <fullName evidence="7">Thiamine pyrophosphokinase</fullName>
        <ecNumber evidence="7">2.7.6.2</ecNumber>
    </recommendedName>
</protein>
<dbReference type="GO" id="GO:0009229">
    <property type="term" value="P:thiamine diphosphate biosynthetic process"/>
    <property type="evidence" value="ECO:0007669"/>
    <property type="project" value="UniProtKB-UniRule"/>
</dbReference>
<keyword evidence="10" id="KW-1185">Reference proteome</keyword>
<evidence type="ECO:0000313" key="9">
    <source>
        <dbReference type="EMBL" id="KIN01656.1"/>
    </source>
</evidence>
<comment type="catalytic activity">
    <reaction evidence="7">
        <text>thiamine + ATP = thiamine diphosphate + AMP + H(+)</text>
        <dbReference type="Rhea" id="RHEA:11576"/>
        <dbReference type="ChEBI" id="CHEBI:15378"/>
        <dbReference type="ChEBI" id="CHEBI:18385"/>
        <dbReference type="ChEBI" id="CHEBI:30616"/>
        <dbReference type="ChEBI" id="CHEBI:58937"/>
        <dbReference type="ChEBI" id="CHEBI:456215"/>
    </reaction>
</comment>
<feature type="domain" description="Thiamin pyrophosphokinase thiamin-binding" evidence="8">
    <location>
        <begin position="203"/>
        <end position="272"/>
    </location>
</feature>
<dbReference type="FunCoup" id="A0A0C3H0F1">
    <property type="interactions" value="316"/>
</dbReference>
<dbReference type="SMART" id="SM00983">
    <property type="entry name" value="TPK_B1_binding"/>
    <property type="match status" value="1"/>
</dbReference>
<dbReference type="InterPro" id="IPR007373">
    <property type="entry name" value="Thiamin_PyroPKinase_B1-bd"/>
</dbReference>
<dbReference type="AlphaFoldDB" id="A0A0C3H0F1"/>
<dbReference type="EC" id="2.7.6.2" evidence="7"/>
<dbReference type="STRING" id="913774.A0A0C3H0F1"/>
<dbReference type="Proteomes" id="UP000054321">
    <property type="component" value="Unassembled WGS sequence"/>
</dbReference>
<name>A0A0C3H0F1_OIDMZ</name>
<dbReference type="SUPFAM" id="SSF63862">
    <property type="entry name" value="Thiamin pyrophosphokinase, substrate-binding domain"/>
    <property type="match status" value="1"/>
</dbReference>